<keyword evidence="3" id="KW-0810">Translation regulation</keyword>
<dbReference type="SMART" id="SM00411">
    <property type="entry name" value="BHL"/>
    <property type="match status" value="1"/>
</dbReference>
<dbReference type="GO" id="GO:0003677">
    <property type="term" value="F:DNA binding"/>
    <property type="evidence" value="ECO:0007669"/>
    <property type="project" value="UniProtKB-KW"/>
</dbReference>
<dbReference type="InterPro" id="IPR020816">
    <property type="entry name" value="Histone-like_DNA-bd_CS"/>
</dbReference>
<evidence type="ECO:0000256" key="6">
    <source>
        <dbReference type="ARBA" id="ARBA00023163"/>
    </source>
</evidence>
<evidence type="ECO:0000256" key="8">
    <source>
        <dbReference type="RuleBase" id="RU003939"/>
    </source>
</evidence>
<organism evidence="9 10">
    <name type="scientific">Desulfobacula toluolica (strain DSM 7467 / Tol2)</name>
    <dbReference type="NCBI Taxonomy" id="651182"/>
    <lineage>
        <taxon>Bacteria</taxon>
        <taxon>Pseudomonadati</taxon>
        <taxon>Thermodesulfobacteriota</taxon>
        <taxon>Desulfobacteria</taxon>
        <taxon>Desulfobacterales</taxon>
        <taxon>Desulfobacteraceae</taxon>
        <taxon>Desulfobacula</taxon>
    </lineage>
</organism>
<keyword evidence="5" id="KW-0238">DNA-binding</keyword>
<dbReference type="InterPro" id="IPR000119">
    <property type="entry name" value="Hist_DNA-bd"/>
</dbReference>
<dbReference type="GO" id="GO:0005829">
    <property type="term" value="C:cytosol"/>
    <property type="evidence" value="ECO:0007669"/>
    <property type="project" value="TreeGrafter"/>
</dbReference>
<protein>
    <recommendedName>
        <fullName evidence="2">Integration host factor subunit alpha</fullName>
    </recommendedName>
</protein>
<comment type="similarity">
    <text evidence="1 8">Belongs to the bacterial histone-like protein family.</text>
</comment>
<dbReference type="GO" id="GO:0006310">
    <property type="term" value="P:DNA recombination"/>
    <property type="evidence" value="ECO:0007669"/>
    <property type="project" value="UniProtKB-KW"/>
</dbReference>
<dbReference type="PANTHER" id="PTHR33175">
    <property type="entry name" value="DNA-BINDING PROTEIN HU"/>
    <property type="match status" value="1"/>
</dbReference>
<dbReference type="GO" id="GO:0006417">
    <property type="term" value="P:regulation of translation"/>
    <property type="evidence" value="ECO:0007669"/>
    <property type="project" value="UniProtKB-KW"/>
</dbReference>
<dbReference type="RefSeq" id="WP_014959601.1">
    <property type="nucleotide sequence ID" value="NC_018645.1"/>
</dbReference>
<evidence type="ECO:0000256" key="7">
    <source>
        <dbReference type="ARBA" id="ARBA00023172"/>
    </source>
</evidence>
<proteinExistence type="inferred from homology"/>
<sequence length="97" mass="10786">MALTKTELTERLAERTMLDNKAAHEALENILEIMKVTLESGEDVMISGFGKFCVNEKKARKGRNPATGSSMTLPKRRVVTFKCAGKLRDRINGAEQC</sequence>
<evidence type="ECO:0000256" key="3">
    <source>
        <dbReference type="ARBA" id="ARBA00022845"/>
    </source>
</evidence>
<evidence type="ECO:0000313" key="10">
    <source>
        <dbReference type="Proteomes" id="UP000007347"/>
    </source>
</evidence>
<dbReference type="Pfam" id="PF00216">
    <property type="entry name" value="Bac_DNA_binding"/>
    <property type="match status" value="1"/>
</dbReference>
<keyword evidence="6" id="KW-0804">Transcription</keyword>
<dbReference type="GO" id="GO:0030527">
    <property type="term" value="F:structural constituent of chromatin"/>
    <property type="evidence" value="ECO:0007669"/>
    <property type="project" value="InterPro"/>
</dbReference>
<dbReference type="PROSITE" id="PS00045">
    <property type="entry name" value="HISTONE_LIKE"/>
    <property type="match status" value="1"/>
</dbReference>
<dbReference type="Proteomes" id="UP000007347">
    <property type="component" value="Chromosome"/>
</dbReference>
<gene>
    <name evidence="9" type="primary">ihfA</name>
    <name evidence="9" type="ordered locus">TOL2_C42650</name>
</gene>
<dbReference type="EMBL" id="FO203503">
    <property type="protein sequence ID" value="CCK82421.1"/>
    <property type="molecule type" value="Genomic_DNA"/>
</dbReference>
<evidence type="ECO:0000256" key="4">
    <source>
        <dbReference type="ARBA" id="ARBA00023015"/>
    </source>
</evidence>
<accession>K0NLH1</accession>
<dbReference type="OrthoDB" id="9797747at2"/>
<dbReference type="GO" id="GO:0006355">
    <property type="term" value="P:regulation of DNA-templated transcription"/>
    <property type="evidence" value="ECO:0007669"/>
    <property type="project" value="InterPro"/>
</dbReference>
<dbReference type="Gene3D" id="4.10.520.10">
    <property type="entry name" value="IHF-like DNA-binding proteins"/>
    <property type="match status" value="1"/>
</dbReference>
<evidence type="ECO:0000313" key="9">
    <source>
        <dbReference type="EMBL" id="CCK82421.1"/>
    </source>
</evidence>
<dbReference type="STRING" id="651182.TOL2_C42650"/>
<evidence type="ECO:0000256" key="5">
    <source>
        <dbReference type="ARBA" id="ARBA00023125"/>
    </source>
</evidence>
<dbReference type="InterPro" id="IPR010992">
    <property type="entry name" value="IHF-like_DNA-bd_dom_sf"/>
</dbReference>
<keyword evidence="10" id="KW-1185">Reference proteome</keyword>
<keyword evidence="4" id="KW-0805">Transcription regulation</keyword>
<dbReference type="SUPFAM" id="SSF47729">
    <property type="entry name" value="IHF-like DNA-binding proteins"/>
    <property type="match status" value="1"/>
</dbReference>
<dbReference type="CDD" id="cd13835">
    <property type="entry name" value="IHF_A"/>
    <property type="match status" value="1"/>
</dbReference>
<dbReference type="PRINTS" id="PR01727">
    <property type="entry name" value="DNABINDINGHU"/>
</dbReference>
<dbReference type="HOGENOM" id="CLU_105066_1_3_7"/>
<name>K0NLH1_DESTT</name>
<keyword evidence="7" id="KW-0233">DNA recombination</keyword>
<dbReference type="InterPro" id="IPR005684">
    <property type="entry name" value="IHF_alpha"/>
</dbReference>
<dbReference type="AlphaFoldDB" id="K0NLH1"/>
<dbReference type="GO" id="GO:0009893">
    <property type="term" value="P:positive regulation of metabolic process"/>
    <property type="evidence" value="ECO:0007669"/>
    <property type="project" value="UniProtKB-ARBA"/>
</dbReference>
<dbReference type="PANTHER" id="PTHR33175:SF2">
    <property type="entry name" value="INTEGRATION HOST FACTOR SUBUNIT ALPHA"/>
    <property type="match status" value="1"/>
</dbReference>
<dbReference type="KEGG" id="dto:TOL2_C42650"/>
<reference evidence="9 10" key="1">
    <citation type="journal article" date="2013" name="Environ. Microbiol.">
        <title>Complete genome, catabolic sub-proteomes and key-metabolites of Desulfobacula toluolica Tol2, a marine, aromatic compound-degrading, sulfate-reducing bacterium.</title>
        <authorList>
            <person name="Wohlbrand L."/>
            <person name="Jacob J.H."/>
            <person name="Kube M."/>
            <person name="Mussmann M."/>
            <person name="Jarling R."/>
            <person name="Beck A."/>
            <person name="Amann R."/>
            <person name="Wilkes H."/>
            <person name="Reinhardt R."/>
            <person name="Rabus R."/>
        </authorList>
    </citation>
    <scope>NUCLEOTIDE SEQUENCE [LARGE SCALE GENOMIC DNA]</scope>
    <source>
        <strain evidence="10">DSM 7467 / Tol2</strain>
    </source>
</reference>
<evidence type="ECO:0000256" key="2">
    <source>
        <dbReference type="ARBA" id="ARBA00018329"/>
    </source>
</evidence>
<evidence type="ECO:0000256" key="1">
    <source>
        <dbReference type="ARBA" id="ARBA00010529"/>
    </source>
</evidence>